<proteinExistence type="predicted"/>
<evidence type="ECO:0000313" key="1">
    <source>
        <dbReference type="EMBL" id="JAH05812.1"/>
    </source>
</evidence>
<reference evidence="1" key="2">
    <citation type="journal article" date="2015" name="Fish Shellfish Immunol.">
        <title>Early steps in the European eel (Anguilla anguilla)-Vibrio vulnificus interaction in the gills: Role of the RtxA13 toxin.</title>
        <authorList>
            <person name="Callol A."/>
            <person name="Pajuelo D."/>
            <person name="Ebbesson L."/>
            <person name="Teles M."/>
            <person name="MacKenzie S."/>
            <person name="Amaro C."/>
        </authorList>
    </citation>
    <scope>NUCLEOTIDE SEQUENCE</scope>
</reference>
<accession>A0A0E9PNG9</accession>
<name>A0A0E9PNG9_ANGAN</name>
<dbReference type="EMBL" id="GBXM01102765">
    <property type="protein sequence ID" value="JAH05812.1"/>
    <property type="molecule type" value="Transcribed_RNA"/>
</dbReference>
<dbReference type="AlphaFoldDB" id="A0A0E9PNG9"/>
<sequence length="18" mass="2140">MPMFMMIMNMVMRTNACS</sequence>
<reference evidence="1" key="1">
    <citation type="submission" date="2014-11" db="EMBL/GenBank/DDBJ databases">
        <authorList>
            <person name="Amaro Gonzalez C."/>
        </authorList>
    </citation>
    <scope>NUCLEOTIDE SEQUENCE</scope>
</reference>
<protein>
    <submittedName>
        <fullName evidence="1">Uncharacterized protein</fullName>
    </submittedName>
</protein>
<organism evidence="1">
    <name type="scientific">Anguilla anguilla</name>
    <name type="common">European freshwater eel</name>
    <name type="synonym">Muraena anguilla</name>
    <dbReference type="NCBI Taxonomy" id="7936"/>
    <lineage>
        <taxon>Eukaryota</taxon>
        <taxon>Metazoa</taxon>
        <taxon>Chordata</taxon>
        <taxon>Craniata</taxon>
        <taxon>Vertebrata</taxon>
        <taxon>Euteleostomi</taxon>
        <taxon>Actinopterygii</taxon>
        <taxon>Neopterygii</taxon>
        <taxon>Teleostei</taxon>
        <taxon>Anguilliformes</taxon>
        <taxon>Anguillidae</taxon>
        <taxon>Anguilla</taxon>
    </lineage>
</organism>